<evidence type="ECO:0000313" key="2">
    <source>
        <dbReference type="Proteomes" id="UP000248598"/>
    </source>
</evidence>
<dbReference type="EMBL" id="LS483426">
    <property type="protein sequence ID" value="SQH24255.1"/>
    <property type="molecule type" value="Genomic_DNA"/>
</dbReference>
<reference evidence="1 2" key="1">
    <citation type="submission" date="2018-06" db="EMBL/GenBank/DDBJ databases">
        <authorList>
            <consortium name="Pathogen Informatics"/>
            <person name="Doyle S."/>
        </authorList>
    </citation>
    <scope>NUCLEOTIDE SEQUENCE [LARGE SCALE GENOMIC DNA]</scope>
    <source>
        <strain evidence="1 2">NCTC10529</strain>
    </source>
</reference>
<gene>
    <name evidence="1" type="ORF">NCTC10529_00413</name>
</gene>
<organism evidence="1 2">
    <name type="scientific">Kingella kingae</name>
    <dbReference type="NCBI Taxonomy" id="504"/>
    <lineage>
        <taxon>Bacteria</taxon>
        <taxon>Pseudomonadati</taxon>
        <taxon>Pseudomonadota</taxon>
        <taxon>Betaproteobacteria</taxon>
        <taxon>Neisseriales</taxon>
        <taxon>Neisseriaceae</taxon>
        <taxon>Kingella</taxon>
    </lineage>
</organism>
<protein>
    <recommendedName>
        <fullName evidence="3">IrrE N-terminal-like domain-containing protein</fullName>
    </recommendedName>
</protein>
<evidence type="ECO:0008006" key="3">
    <source>
        <dbReference type="Google" id="ProtNLM"/>
    </source>
</evidence>
<proteinExistence type="predicted"/>
<evidence type="ECO:0000313" key="1">
    <source>
        <dbReference type="EMBL" id="SQH24255.1"/>
    </source>
</evidence>
<accession>A0AAX2J1A7</accession>
<dbReference type="Proteomes" id="UP000248598">
    <property type="component" value="Chromosome 1"/>
</dbReference>
<name>A0AAX2J1A7_KINKI</name>
<dbReference type="AlphaFoldDB" id="A0AAX2J1A7"/>
<sequence>MLENLDEPYQLRGYMVQARTNREIAQFAVQLFINFINNGIQTPNIENLIDILSEQDISIHIETNAKWDRVHSIHKKGESTPSKKEIVIPKRVFDGAKKLNTEDLEVFFHEIGHVILKHSPIYMKSEGYVITEIDDAEAQADYFAEIMLKLFDIKTTPKQLSLF</sequence>